<evidence type="ECO:0000313" key="4">
    <source>
        <dbReference type="WBParaSite" id="TCLT_0000292801-mRNA-1"/>
    </source>
</evidence>
<keyword evidence="1" id="KW-0472">Membrane</keyword>
<reference evidence="2 3" key="2">
    <citation type="submission" date="2018-11" db="EMBL/GenBank/DDBJ databases">
        <authorList>
            <consortium name="Pathogen Informatics"/>
        </authorList>
    </citation>
    <scope>NUCLEOTIDE SEQUENCE [LARGE SCALE GENOMIC DNA]</scope>
</reference>
<keyword evidence="1" id="KW-1133">Transmembrane helix</keyword>
<proteinExistence type="predicted"/>
<accession>A0A0N5CRS8</accession>
<sequence length="157" mass="16958">MSDDANKAEEINVAKLVSDVSNTLSGFKNLFIPTARASAIEAAATATHYDTPASNIFTGNVCFKACGMEDIQAAAQKASELFVTLRYCIITITLIAIFGIILLSLAIGWYLMKSKVTTTSLETDSSAQHKFGATSILNNYRHHKIPSLVVNAKNINK</sequence>
<feature type="transmembrane region" description="Helical" evidence="1">
    <location>
        <begin position="87"/>
        <end position="112"/>
    </location>
</feature>
<keyword evidence="1" id="KW-0812">Transmembrane</keyword>
<dbReference type="WBParaSite" id="TCLT_0000292801-mRNA-1">
    <property type="protein sequence ID" value="TCLT_0000292801-mRNA-1"/>
    <property type="gene ID" value="TCLT_0000292801"/>
</dbReference>
<gene>
    <name evidence="2" type="ORF">TCLT_LOCUS2929</name>
</gene>
<dbReference type="STRING" id="103827.A0A0N5CRS8"/>
<evidence type="ECO:0000313" key="2">
    <source>
        <dbReference type="EMBL" id="VDM99141.1"/>
    </source>
</evidence>
<reference evidence="4" key="1">
    <citation type="submission" date="2017-02" db="UniProtKB">
        <authorList>
            <consortium name="WormBaseParasite"/>
        </authorList>
    </citation>
    <scope>IDENTIFICATION</scope>
</reference>
<dbReference type="AlphaFoldDB" id="A0A0N5CRS8"/>
<dbReference type="Proteomes" id="UP000276776">
    <property type="component" value="Unassembled WGS sequence"/>
</dbReference>
<protein>
    <submittedName>
        <fullName evidence="4">IMV envelope protein</fullName>
    </submittedName>
</protein>
<name>A0A0N5CRS8_THECL</name>
<evidence type="ECO:0000256" key="1">
    <source>
        <dbReference type="SAM" id="Phobius"/>
    </source>
</evidence>
<dbReference type="EMBL" id="UYYF01000805">
    <property type="protein sequence ID" value="VDM99141.1"/>
    <property type="molecule type" value="Genomic_DNA"/>
</dbReference>
<organism evidence="4">
    <name type="scientific">Thelazia callipaeda</name>
    <name type="common">Oriental eyeworm</name>
    <name type="synonym">Parasitic nematode</name>
    <dbReference type="NCBI Taxonomy" id="103827"/>
    <lineage>
        <taxon>Eukaryota</taxon>
        <taxon>Metazoa</taxon>
        <taxon>Ecdysozoa</taxon>
        <taxon>Nematoda</taxon>
        <taxon>Chromadorea</taxon>
        <taxon>Rhabditida</taxon>
        <taxon>Spirurina</taxon>
        <taxon>Spiruromorpha</taxon>
        <taxon>Thelazioidea</taxon>
        <taxon>Thelaziidae</taxon>
        <taxon>Thelazia</taxon>
    </lineage>
</organism>
<dbReference type="OMA" id="FSTIKMC"/>
<keyword evidence="3" id="KW-1185">Reference proteome</keyword>
<evidence type="ECO:0000313" key="3">
    <source>
        <dbReference type="Proteomes" id="UP000276776"/>
    </source>
</evidence>
<dbReference type="OrthoDB" id="5824328at2759"/>